<evidence type="ECO:0000313" key="3">
    <source>
        <dbReference type="Proteomes" id="UP000072741"/>
    </source>
</evidence>
<dbReference type="PANTHER" id="PTHR37625">
    <property type="entry name" value="OUTER MEMBRANE LIPOPROTEIN-RELATED"/>
    <property type="match status" value="1"/>
</dbReference>
<gene>
    <name evidence="2" type="ORF">NS331_19255</name>
</gene>
<proteinExistence type="predicted"/>
<dbReference type="AlphaFoldDB" id="A0A147GP44"/>
<evidence type="ECO:0000313" key="2">
    <source>
        <dbReference type="EMBL" id="KTT16130.1"/>
    </source>
</evidence>
<dbReference type="OrthoDB" id="5471061at2"/>
<dbReference type="Proteomes" id="UP000072741">
    <property type="component" value="Unassembled WGS sequence"/>
</dbReference>
<keyword evidence="1" id="KW-0732">Signal</keyword>
<accession>A0A147GP44</accession>
<comment type="caution">
    <text evidence="2">The sequence shown here is derived from an EMBL/GenBank/DDBJ whole genome shotgun (WGS) entry which is preliminary data.</text>
</comment>
<dbReference type="PANTHER" id="PTHR37625:SF4">
    <property type="entry name" value="OUTER MEMBRANE LIPOPROTEIN"/>
    <property type="match status" value="1"/>
</dbReference>
<name>A0A147GP44_9BURK</name>
<dbReference type="NCBIfam" id="TIGR03352">
    <property type="entry name" value="VI_chp_3"/>
    <property type="match status" value="1"/>
</dbReference>
<dbReference type="Pfam" id="PF12790">
    <property type="entry name" value="T6SS-SciN"/>
    <property type="match status" value="1"/>
</dbReference>
<reference evidence="2 3" key="1">
    <citation type="journal article" date="2016" name="Front. Microbiol.">
        <title>Genomic Resource of Rice Seed Associated Bacteria.</title>
        <authorList>
            <person name="Midha S."/>
            <person name="Bansal K."/>
            <person name="Sharma S."/>
            <person name="Kumar N."/>
            <person name="Patil P.P."/>
            <person name="Chaudhry V."/>
            <person name="Patil P.B."/>
        </authorList>
    </citation>
    <scope>NUCLEOTIDE SEQUENCE [LARGE SCALE GENOMIC DNA]</scope>
    <source>
        <strain evidence="2 3">NS331</strain>
    </source>
</reference>
<sequence length="176" mass="19463">MLAFPAFFLLRARLLGGALLLALAGTATAQFAHAREQTRLELRIAAADDVNQDEKGQGAPIAVRIYELKSEGTFQSTDYFSLQKNDKAVLGDDLLVRDEFVMRPGEVRVVRRWSHPDVAAIGVIAGYKNLAQSDWRAVQKIDPAPEAAWYRAVLPANKAKLQIQLQARGIRIVPLD</sequence>
<protein>
    <submittedName>
        <fullName evidence="2">Membrane protein</fullName>
    </submittedName>
</protein>
<feature type="chain" id="PRO_5007546543" evidence="1">
    <location>
        <begin position="30"/>
        <end position="176"/>
    </location>
</feature>
<feature type="signal peptide" evidence="1">
    <location>
        <begin position="1"/>
        <end position="29"/>
    </location>
</feature>
<dbReference type="InterPro" id="IPR017734">
    <property type="entry name" value="T6SS_SciN"/>
</dbReference>
<dbReference type="InterPro" id="IPR038706">
    <property type="entry name" value="Type_VI_SciN-like_sf"/>
</dbReference>
<organism evidence="2 3">
    <name type="scientific">Pseudacidovorax intermedius</name>
    <dbReference type="NCBI Taxonomy" id="433924"/>
    <lineage>
        <taxon>Bacteria</taxon>
        <taxon>Pseudomonadati</taxon>
        <taxon>Pseudomonadota</taxon>
        <taxon>Betaproteobacteria</taxon>
        <taxon>Burkholderiales</taxon>
        <taxon>Comamonadaceae</taxon>
        <taxon>Pseudacidovorax</taxon>
    </lineage>
</organism>
<dbReference type="Gene3D" id="2.60.40.4150">
    <property type="entry name" value="Type VI secretion system, lipoprotein SciN"/>
    <property type="match status" value="1"/>
</dbReference>
<dbReference type="RefSeq" id="WP_082702622.1">
    <property type="nucleotide sequence ID" value="NZ_LDSL01000130.1"/>
</dbReference>
<keyword evidence="3" id="KW-1185">Reference proteome</keyword>
<dbReference type="EMBL" id="LDSL01000130">
    <property type="protein sequence ID" value="KTT16130.1"/>
    <property type="molecule type" value="Genomic_DNA"/>
</dbReference>
<evidence type="ECO:0000256" key="1">
    <source>
        <dbReference type="SAM" id="SignalP"/>
    </source>
</evidence>